<dbReference type="Proteomes" id="UP001187192">
    <property type="component" value="Unassembled WGS sequence"/>
</dbReference>
<name>A0AA88DLV1_FICCA</name>
<gene>
    <name evidence="2" type="ORF">TIFTF001_026756</name>
</gene>
<comment type="caution">
    <text evidence="2">The sequence shown here is derived from an EMBL/GenBank/DDBJ whole genome shotgun (WGS) entry which is preliminary data.</text>
</comment>
<protein>
    <submittedName>
        <fullName evidence="2">Uncharacterized protein</fullName>
    </submittedName>
</protein>
<feature type="region of interest" description="Disordered" evidence="1">
    <location>
        <begin position="89"/>
        <end position="123"/>
    </location>
</feature>
<sequence>MSMYQGPNEMLKEWLARYNKEIAIIGNCSEEAYLLGAINSISIDIPFQSDWDAKPLPTWKEFLYRATKFINAEEAQNLRNRRPKFVIVSGGESSDRKKRPVDNDSRESFDKRQKLGNDDKHPSFKQFETYTELNTGIEDIY</sequence>
<organism evidence="2 3">
    <name type="scientific">Ficus carica</name>
    <name type="common">Common fig</name>
    <dbReference type="NCBI Taxonomy" id="3494"/>
    <lineage>
        <taxon>Eukaryota</taxon>
        <taxon>Viridiplantae</taxon>
        <taxon>Streptophyta</taxon>
        <taxon>Embryophyta</taxon>
        <taxon>Tracheophyta</taxon>
        <taxon>Spermatophyta</taxon>
        <taxon>Magnoliopsida</taxon>
        <taxon>eudicotyledons</taxon>
        <taxon>Gunneridae</taxon>
        <taxon>Pentapetalae</taxon>
        <taxon>rosids</taxon>
        <taxon>fabids</taxon>
        <taxon>Rosales</taxon>
        <taxon>Moraceae</taxon>
        <taxon>Ficeae</taxon>
        <taxon>Ficus</taxon>
    </lineage>
</organism>
<feature type="compositionally biased region" description="Basic and acidic residues" evidence="1">
    <location>
        <begin position="100"/>
        <end position="122"/>
    </location>
</feature>
<accession>A0AA88DLV1</accession>
<keyword evidence="3" id="KW-1185">Reference proteome</keyword>
<reference evidence="2" key="1">
    <citation type="submission" date="2023-07" db="EMBL/GenBank/DDBJ databases">
        <title>draft genome sequence of fig (Ficus carica).</title>
        <authorList>
            <person name="Takahashi T."/>
            <person name="Nishimura K."/>
        </authorList>
    </citation>
    <scope>NUCLEOTIDE SEQUENCE</scope>
</reference>
<evidence type="ECO:0000313" key="2">
    <source>
        <dbReference type="EMBL" id="GMN57653.1"/>
    </source>
</evidence>
<dbReference type="EMBL" id="BTGU01000071">
    <property type="protein sequence ID" value="GMN57653.1"/>
    <property type="molecule type" value="Genomic_DNA"/>
</dbReference>
<evidence type="ECO:0000313" key="3">
    <source>
        <dbReference type="Proteomes" id="UP001187192"/>
    </source>
</evidence>
<evidence type="ECO:0000256" key="1">
    <source>
        <dbReference type="SAM" id="MobiDB-lite"/>
    </source>
</evidence>
<dbReference type="AlphaFoldDB" id="A0AA88DLV1"/>
<proteinExistence type="predicted"/>